<proteinExistence type="predicted"/>
<name>A0A7J6L8W5_PERCH</name>
<keyword evidence="4" id="KW-1185">Reference proteome</keyword>
<sequence length="344" mass="37776">MPSLRSIYLPLLSSAFTVDLTLGALDGFYRQQGPSWGGCDEQFQHTRLHFVSNSNVATVSFAPDHSFSVTASQPDLGGVVRLALSAEDTIEDIRTHSGISQLNSLSIRSVHGDGDEASFYLTVELESSQKCEIFMVSEESITDTVESEDESLPRGTDQPKILTPKSAKRSMSLSSGDGPSPSAKAQKCDATGNSGVRTIRAPICSGLYIGRLLPPSDASAKPREMSLYIRPEGDSFTMTLSYMKAKRFAGTARCILLSPYYCQYGQLSRVSPISNNLDELDKVLSRIEDDLRTSRVLLKDLKLKHDEMFIRQNGKDVNIVDVMFCPGGTVTQNCPTFHLRRDLS</sequence>
<evidence type="ECO:0000313" key="4">
    <source>
        <dbReference type="Proteomes" id="UP000591131"/>
    </source>
</evidence>
<reference evidence="3 4" key="1">
    <citation type="submission" date="2020-04" db="EMBL/GenBank/DDBJ databases">
        <title>Perkinsus chesapeaki whole genome sequence.</title>
        <authorList>
            <person name="Bogema D.R."/>
        </authorList>
    </citation>
    <scope>NUCLEOTIDE SEQUENCE [LARGE SCALE GENOMIC DNA]</scope>
    <source>
        <strain evidence="3">ATCC PRA-425</strain>
    </source>
</reference>
<protein>
    <submittedName>
        <fullName evidence="3">Uncharacterized protein</fullName>
    </submittedName>
</protein>
<feature type="signal peptide" evidence="2">
    <location>
        <begin position="1"/>
        <end position="23"/>
    </location>
</feature>
<evidence type="ECO:0000256" key="2">
    <source>
        <dbReference type="SAM" id="SignalP"/>
    </source>
</evidence>
<evidence type="ECO:0000313" key="3">
    <source>
        <dbReference type="EMBL" id="KAF4655576.1"/>
    </source>
</evidence>
<organism evidence="3 4">
    <name type="scientific">Perkinsus chesapeaki</name>
    <name type="common">Clam parasite</name>
    <name type="synonym">Perkinsus andrewsi</name>
    <dbReference type="NCBI Taxonomy" id="330153"/>
    <lineage>
        <taxon>Eukaryota</taxon>
        <taxon>Sar</taxon>
        <taxon>Alveolata</taxon>
        <taxon>Perkinsozoa</taxon>
        <taxon>Perkinsea</taxon>
        <taxon>Perkinsida</taxon>
        <taxon>Perkinsidae</taxon>
        <taxon>Perkinsus</taxon>
    </lineage>
</organism>
<feature type="region of interest" description="Disordered" evidence="1">
    <location>
        <begin position="142"/>
        <end position="191"/>
    </location>
</feature>
<evidence type="ECO:0000256" key="1">
    <source>
        <dbReference type="SAM" id="MobiDB-lite"/>
    </source>
</evidence>
<comment type="caution">
    <text evidence="3">The sequence shown here is derived from an EMBL/GenBank/DDBJ whole genome shotgun (WGS) entry which is preliminary data.</text>
</comment>
<dbReference type="EMBL" id="JAAPAO010000649">
    <property type="protein sequence ID" value="KAF4655576.1"/>
    <property type="molecule type" value="Genomic_DNA"/>
</dbReference>
<accession>A0A7J6L8W5</accession>
<keyword evidence="2" id="KW-0732">Signal</keyword>
<dbReference type="Proteomes" id="UP000591131">
    <property type="component" value="Unassembled WGS sequence"/>
</dbReference>
<feature type="chain" id="PRO_5029858984" evidence="2">
    <location>
        <begin position="24"/>
        <end position="344"/>
    </location>
</feature>
<dbReference type="AlphaFoldDB" id="A0A7J6L8W5"/>
<gene>
    <name evidence="3" type="ORF">FOL47_009361</name>
</gene>